<keyword evidence="3" id="KW-1185">Reference proteome</keyword>
<keyword evidence="1" id="KW-1133">Transmembrane helix</keyword>
<reference evidence="2 3" key="1">
    <citation type="submission" date="2019-05" db="EMBL/GenBank/DDBJ databases">
        <authorList>
            <person name="Pankratov T."/>
            <person name="Grouzdev D."/>
        </authorList>
    </citation>
    <scope>NUCLEOTIDE SEQUENCE [LARGE SCALE GENOMIC DNA]</scope>
    <source>
        <strain evidence="2 3">KEBCLARHB70R</strain>
    </source>
</reference>
<dbReference type="EMBL" id="VCDI01000011">
    <property type="protein sequence ID" value="TLU70763.1"/>
    <property type="molecule type" value="Genomic_DNA"/>
</dbReference>
<accession>A0A5R9J1N4</accession>
<keyword evidence="1" id="KW-0472">Membrane</keyword>
<evidence type="ECO:0000256" key="1">
    <source>
        <dbReference type="SAM" id="Phobius"/>
    </source>
</evidence>
<evidence type="ECO:0000313" key="2">
    <source>
        <dbReference type="EMBL" id="TLU70763.1"/>
    </source>
</evidence>
<proteinExistence type="predicted"/>
<feature type="transmembrane region" description="Helical" evidence="1">
    <location>
        <begin position="160"/>
        <end position="181"/>
    </location>
</feature>
<comment type="caution">
    <text evidence="2">The sequence shown here is derived from an EMBL/GenBank/DDBJ whole genome shotgun (WGS) entry which is preliminary data.</text>
</comment>
<sequence length="186" mass="20043">MQLIIATDPPPGPMPLSPSDVANIEGEAHDWIVARAERQIDEQSSLAKAQDARAVMMLTTSVILSTLSALVAAIALAVPRNDASVLVASLAGLAGFSLASSLVLFSVRSPSFNISGAPPSRFVEGGRRQETLAALRKSRVLELEECLSENRRMLEQRRYLGNWALWTLMATPLISLLYGWLASTGQ</sequence>
<organism evidence="2 3">
    <name type="scientific">Lichenicoccus roseus</name>
    <dbReference type="NCBI Taxonomy" id="2683649"/>
    <lineage>
        <taxon>Bacteria</taxon>
        <taxon>Pseudomonadati</taxon>
        <taxon>Pseudomonadota</taxon>
        <taxon>Alphaproteobacteria</taxon>
        <taxon>Acetobacterales</taxon>
        <taxon>Acetobacteraceae</taxon>
        <taxon>Lichenicoccus</taxon>
    </lineage>
</organism>
<dbReference type="Proteomes" id="UP000305654">
    <property type="component" value="Unassembled WGS sequence"/>
</dbReference>
<protein>
    <submittedName>
        <fullName evidence="2">Uncharacterized protein</fullName>
    </submittedName>
</protein>
<dbReference type="AlphaFoldDB" id="A0A5R9J1N4"/>
<feature type="transmembrane region" description="Helical" evidence="1">
    <location>
        <begin position="83"/>
        <end position="105"/>
    </location>
</feature>
<keyword evidence="1" id="KW-0812">Transmembrane</keyword>
<dbReference type="RefSeq" id="WP_138327923.1">
    <property type="nucleotide sequence ID" value="NZ_VCDI01000011.1"/>
</dbReference>
<name>A0A5R9J1N4_9PROT</name>
<gene>
    <name evidence="2" type="ORF">FE263_20590</name>
</gene>
<feature type="transmembrane region" description="Helical" evidence="1">
    <location>
        <begin position="54"/>
        <end position="77"/>
    </location>
</feature>
<evidence type="ECO:0000313" key="3">
    <source>
        <dbReference type="Proteomes" id="UP000305654"/>
    </source>
</evidence>